<dbReference type="Gene3D" id="3.40.190.10">
    <property type="entry name" value="Periplasmic binding protein-like II"/>
    <property type="match status" value="1"/>
</dbReference>
<dbReference type="CDD" id="cd13578">
    <property type="entry name" value="PBP2_Bug27"/>
    <property type="match status" value="1"/>
</dbReference>
<name>A0ABT8SDE4_9BURK</name>
<comment type="similarity">
    <text evidence="1">Belongs to the UPF0065 (bug) family.</text>
</comment>
<evidence type="ECO:0000256" key="1">
    <source>
        <dbReference type="ARBA" id="ARBA00006987"/>
    </source>
</evidence>
<comment type="caution">
    <text evidence="2">The sequence shown here is derived from an EMBL/GenBank/DDBJ whole genome shotgun (WGS) entry which is preliminary data.</text>
</comment>
<dbReference type="InterPro" id="IPR005064">
    <property type="entry name" value="BUG"/>
</dbReference>
<organism evidence="2 3">
    <name type="scientific">Variovorax ginsengisoli</name>
    <dbReference type="NCBI Taxonomy" id="363844"/>
    <lineage>
        <taxon>Bacteria</taxon>
        <taxon>Pseudomonadati</taxon>
        <taxon>Pseudomonadota</taxon>
        <taxon>Betaproteobacteria</taxon>
        <taxon>Burkholderiales</taxon>
        <taxon>Comamonadaceae</taxon>
        <taxon>Variovorax</taxon>
    </lineage>
</organism>
<gene>
    <name evidence="2" type="ORF">Q2T77_28360</name>
</gene>
<keyword evidence="3" id="KW-1185">Reference proteome</keyword>
<accession>A0ABT8SDE4</accession>
<sequence>MAAASLLAAPLLHAQEAAYPRQAVTLVVPFPAGGPTDAMARLLAQKLGDRLGQQVIIDNRGGAGGGIAAELVARAPADGHTLFFGTTGTLAINPSLYARLRYDPVKDFAPVSLMATTMNVLVASPGIPAKNLADLIALAKARPGELTYGSAGNGSSNHLSGELFRSTAGIQITHVPYKGSAPAMVDLLGGRLSMMFDTIAQQTQNIAAGKVRALAVTGPQRSPLLPAVPTVQEAGLKGFDVTIWYGVLAPKATPPAVVERLNREMVAVMATDEMKKRMEADGADAHTTTPAEFAALIKSDTAKWAPVVKASGASLD</sequence>
<dbReference type="PANTHER" id="PTHR42928">
    <property type="entry name" value="TRICARBOXYLATE-BINDING PROTEIN"/>
    <property type="match status" value="1"/>
</dbReference>
<dbReference type="Pfam" id="PF03401">
    <property type="entry name" value="TctC"/>
    <property type="match status" value="1"/>
</dbReference>
<protein>
    <submittedName>
        <fullName evidence="2">Tripartite tricarboxylate transporter substrate binding protein</fullName>
    </submittedName>
</protein>
<reference evidence="2" key="1">
    <citation type="submission" date="2023-06" db="EMBL/GenBank/DDBJ databases">
        <authorList>
            <person name="Jiang Y."/>
            <person name="Liu Q."/>
        </authorList>
    </citation>
    <scope>NUCLEOTIDE SEQUENCE</scope>
    <source>
        <strain evidence="2">CGMCC 1.12090</strain>
    </source>
</reference>
<dbReference type="PANTHER" id="PTHR42928:SF5">
    <property type="entry name" value="BLR1237 PROTEIN"/>
    <property type="match status" value="1"/>
</dbReference>
<evidence type="ECO:0000313" key="3">
    <source>
        <dbReference type="Proteomes" id="UP001169027"/>
    </source>
</evidence>
<dbReference type="InterPro" id="IPR042100">
    <property type="entry name" value="Bug_dom1"/>
</dbReference>
<dbReference type="Gene3D" id="3.40.190.150">
    <property type="entry name" value="Bordetella uptake gene, domain 1"/>
    <property type="match status" value="1"/>
</dbReference>
<dbReference type="SUPFAM" id="SSF53850">
    <property type="entry name" value="Periplasmic binding protein-like II"/>
    <property type="match status" value="1"/>
</dbReference>
<proteinExistence type="inferred from homology"/>
<dbReference type="Proteomes" id="UP001169027">
    <property type="component" value="Unassembled WGS sequence"/>
</dbReference>
<evidence type="ECO:0000313" key="2">
    <source>
        <dbReference type="EMBL" id="MDO1536207.1"/>
    </source>
</evidence>
<dbReference type="EMBL" id="JAUKVY010000026">
    <property type="protein sequence ID" value="MDO1536207.1"/>
    <property type="molecule type" value="Genomic_DNA"/>
</dbReference>
<dbReference type="PIRSF" id="PIRSF017082">
    <property type="entry name" value="YflP"/>
    <property type="match status" value="1"/>
</dbReference>